<reference evidence="1 2" key="1">
    <citation type="submission" date="2011-08" db="EMBL/GenBank/DDBJ databases">
        <authorList>
            <person name="Liu Z.J."/>
            <person name="Shi F.L."/>
            <person name="Lu J.Q."/>
            <person name="Li M."/>
            <person name="Wang Z.L."/>
        </authorList>
    </citation>
    <scope>NUCLEOTIDE SEQUENCE [LARGE SCALE GENOMIC DNA]</scope>
    <source>
        <strain evidence="1 2">USNM 41457</strain>
    </source>
</reference>
<organism evidence="1 2">
    <name type="scientific">Edhazardia aedis (strain USNM 41457)</name>
    <name type="common">Microsporidian parasite</name>
    <dbReference type="NCBI Taxonomy" id="1003232"/>
    <lineage>
        <taxon>Eukaryota</taxon>
        <taxon>Fungi</taxon>
        <taxon>Fungi incertae sedis</taxon>
        <taxon>Microsporidia</taxon>
        <taxon>Edhazardia</taxon>
    </lineage>
</organism>
<dbReference type="AlphaFoldDB" id="J8ZPU2"/>
<dbReference type="VEuPathDB" id="MicrosporidiaDB:EDEG_03756"/>
<evidence type="ECO:0000313" key="2">
    <source>
        <dbReference type="Proteomes" id="UP000003163"/>
    </source>
</evidence>
<name>J8ZPU2_EDHAE</name>
<sequence length="305" mass="35769">MISKKQIPITLSPEKSCLATNSSLDEFKKKRHIKYKYDLNDLKEFPELQRPNSGCEFGVEAAISSEEKDNRSYANNQISSENQLRMINDVYLKDNNNFGQSYVDTIKQSSTYSLGIFNKPNDDNLDGLKTFDVLKNDNYLAKYDKIGVTRENLQEKNMEYTLNSALPHKSEQEKNVLPLESENFIKDQKKQTSEACYDDFFYPVQSYQNLSLRAHITENDCLMQISAHENQIHNKCNSNLEERFDSTRFGKYHSTIYKNENMHDIKVDSFSDKENMQHYHDYEFINIFKTDSIENKIKKTKCRIK</sequence>
<gene>
    <name evidence="1" type="ORF">EDEG_03756</name>
</gene>
<evidence type="ECO:0000313" key="1">
    <source>
        <dbReference type="EMBL" id="EJW01713.1"/>
    </source>
</evidence>
<keyword evidence="2" id="KW-1185">Reference proteome</keyword>
<reference evidence="2" key="2">
    <citation type="submission" date="2015-07" db="EMBL/GenBank/DDBJ databases">
        <title>Contrasting host-pathogen interactions and genome evolution in two generalist and specialist microsporidian pathogens of mosquitoes.</title>
        <authorList>
            <consortium name="The Broad Institute Genomics Platform"/>
            <consortium name="The Broad Institute Genome Sequencing Center for Infectious Disease"/>
            <person name="Cuomo C.A."/>
            <person name="Sanscrainte N.D."/>
            <person name="Goldberg J.M."/>
            <person name="Heiman D."/>
            <person name="Young S."/>
            <person name="Zeng Q."/>
            <person name="Becnel J.J."/>
            <person name="Birren B.W."/>
        </authorList>
    </citation>
    <scope>NUCLEOTIDE SEQUENCE [LARGE SCALE GENOMIC DNA]</scope>
    <source>
        <strain evidence="2">USNM 41457</strain>
    </source>
</reference>
<protein>
    <submittedName>
        <fullName evidence="1">Uncharacterized protein</fullName>
    </submittedName>
</protein>
<dbReference type="EMBL" id="AFBI03000119">
    <property type="protein sequence ID" value="EJW01713.1"/>
    <property type="molecule type" value="Genomic_DNA"/>
</dbReference>
<dbReference type="InParanoid" id="J8ZPU2"/>
<accession>J8ZPU2</accession>
<proteinExistence type="predicted"/>
<dbReference type="HOGENOM" id="CLU_912240_0_0_1"/>
<dbReference type="Proteomes" id="UP000003163">
    <property type="component" value="Unassembled WGS sequence"/>
</dbReference>
<comment type="caution">
    <text evidence="1">The sequence shown here is derived from an EMBL/GenBank/DDBJ whole genome shotgun (WGS) entry which is preliminary data.</text>
</comment>